<keyword evidence="2" id="KW-1185">Reference proteome</keyword>
<name>F8AIY8_PYRYC</name>
<sequence>MELKKINDAAKKNIRESLQGKFPQTLRILKKELMPVFGLESEKKVRYCAVLVVPGEVIDKINTVRAI</sequence>
<evidence type="ECO:0000313" key="2">
    <source>
        <dbReference type="Proteomes" id="UP000008386"/>
    </source>
</evidence>
<dbReference type="EMBL" id="CP002779">
    <property type="protein sequence ID" value="AEH24464.1"/>
    <property type="molecule type" value="Genomic_DNA"/>
</dbReference>
<organism evidence="1 2">
    <name type="scientific">Pyrococcus yayanosii (strain CH1 / JCM 16557)</name>
    <dbReference type="NCBI Taxonomy" id="529709"/>
    <lineage>
        <taxon>Archaea</taxon>
        <taxon>Methanobacteriati</taxon>
        <taxon>Methanobacteriota</taxon>
        <taxon>Thermococci</taxon>
        <taxon>Thermococcales</taxon>
        <taxon>Thermococcaceae</taxon>
        <taxon>Pyrococcus</taxon>
    </lineage>
</organism>
<dbReference type="OrthoDB" id="383159at2157"/>
<reference evidence="1 2" key="1">
    <citation type="journal article" date="2011" name="J. Bacteriol.">
        <title>Complete genome sequence of the obligate piezophilic hyperthermophilic archaeon Pyrococcus yayanosii CH1.</title>
        <authorList>
            <person name="Jun X."/>
            <person name="Lupeng L."/>
            <person name="Minjuan X."/>
            <person name="Oger P."/>
            <person name="Fengping W."/>
            <person name="Jebbar M."/>
            <person name="Xiang X."/>
        </authorList>
    </citation>
    <scope>NUCLEOTIDE SEQUENCE [LARGE SCALE GENOMIC DNA]</scope>
    <source>
        <strain evidence="2">CH1 / JCM 16557</strain>
    </source>
</reference>
<dbReference type="STRING" id="529709.PYCH_07790"/>
<evidence type="ECO:0000313" key="1">
    <source>
        <dbReference type="EMBL" id="AEH24464.1"/>
    </source>
</evidence>
<dbReference type="AlphaFoldDB" id="F8AIY8"/>
<gene>
    <name evidence="1" type="ordered locus">PYCH_07790</name>
</gene>
<accession>F8AIY8</accession>
<dbReference type="GeneID" id="10837354"/>
<dbReference type="Proteomes" id="UP000008386">
    <property type="component" value="Chromosome"/>
</dbReference>
<protein>
    <submittedName>
        <fullName evidence="1">Uncharacterized protein</fullName>
    </submittedName>
</protein>
<dbReference type="HOGENOM" id="CLU_2802438_0_0_2"/>
<dbReference type="RefSeq" id="WP_013905521.1">
    <property type="nucleotide sequence ID" value="NC_015680.1"/>
</dbReference>
<dbReference type="KEGG" id="pya:PYCH_07790"/>
<proteinExistence type="predicted"/>